<dbReference type="GO" id="GO:0051536">
    <property type="term" value="F:iron-sulfur cluster binding"/>
    <property type="evidence" value="ECO:0007669"/>
    <property type="project" value="UniProtKB-KW"/>
</dbReference>
<keyword evidence="2" id="KW-0732">Signal</keyword>
<dbReference type="Gene3D" id="3.40.190.10">
    <property type="entry name" value="Periplasmic binding protein-like II"/>
    <property type="match status" value="1"/>
</dbReference>
<gene>
    <name evidence="6" type="ORF">DSCW_34990</name>
</gene>
<dbReference type="InterPro" id="IPR030678">
    <property type="entry name" value="Peptide/Ni-bd"/>
</dbReference>
<dbReference type="GO" id="GO:0043190">
    <property type="term" value="C:ATP-binding cassette (ABC) transporter complex"/>
    <property type="evidence" value="ECO:0007669"/>
    <property type="project" value="InterPro"/>
</dbReference>
<evidence type="ECO:0000256" key="1">
    <source>
        <dbReference type="ARBA" id="ARBA00005695"/>
    </source>
</evidence>
<evidence type="ECO:0000256" key="3">
    <source>
        <dbReference type="ARBA" id="ARBA00023014"/>
    </source>
</evidence>
<accession>A0A5K7Z256</accession>
<sequence length="550" mass="62208">MSRKKTIHPAIPELQDQMQKGQLSRREFIRYSALLGLSVTAAGQLAGLALPRKAAAAGIKRGGVLRVAQQVQKIDHPARFSWLMPSNATRQIWEYMTYTDENNITHPYLCESWSASDDLKTWTWNVRKGVKFNNGDTFTADDCIFTIQQWLDDAVGSSLKGLVGAYLDPSGIEKVNDYQFKLHLKRAEISLPEDFYQYTAQVVNHRTFEGDMKKAPHGTGPFVLDTYKEGEICIVKARKDYWQTGADGKPLPYLDEVRFIDMGGEKAPQIAALKSGDIDLIDASDSPGPDIMKAVKGDSNIQVIPVTTATTRVMRMRVDLKPWTDNRVRKALKLCQHREKILALAYQGEGMQGQDFHVCPKHPEYCEKPIPKYDPMQAKQLLKEAGYPNGIDVNIAVGSEWTDIVRYAEVLKQDAAPAGIRVNIQTMTTSQYWEKWTEVDLGVTPWTHRPLGTQALKLAYTADDKGKPAAWNESRWVDKEFSELLAKASGILDVNERRKVMCKLEQIQMDRGSIGIAYWMNTWMCPNKKLKNVIAHPNLLLLFNEVWMDV</sequence>
<dbReference type="RefSeq" id="WP_155304940.1">
    <property type="nucleotide sequence ID" value="NZ_AP021875.1"/>
</dbReference>
<dbReference type="GO" id="GO:0015833">
    <property type="term" value="P:peptide transport"/>
    <property type="evidence" value="ECO:0007669"/>
    <property type="project" value="TreeGrafter"/>
</dbReference>
<dbReference type="InterPro" id="IPR000914">
    <property type="entry name" value="SBP_5_dom"/>
</dbReference>
<feature type="transmembrane region" description="Helical" evidence="4">
    <location>
        <begin position="28"/>
        <end position="50"/>
    </location>
</feature>
<dbReference type="PROSITE" id="PS51318">
    <property type="entry name" value="TAT"/>
    <property type="match status" value="1"/>
</dbReference>
<dbReference type="Gene3D" id="3.10.105.10">
    <property type="entry name" value="Dipeptide-binding Protein, Domain 3"/>
    <property type="match status" value="1"/>
</dbReference>
<protein>
    <submittedName>
        <fullName evidence="6">Diguanylate cyclase</fullName>
    </submittedName>
</protein>
<dbReference type="InterPro" id="IPR039424">
    <property type="entry name" value="SBP_5"/>
</dbReference>
<evidence type="ECO:0000313" key="7">
    <source>
        <dbReference type="Proteomes" id="UP000427769"/>
    </source>
</evidence>
<evidence type="ECO:0000256" key="2">
    <source>
        <dbReference type="ARBA" id="ARBA00022729"/>
    </source>
</evidence>
<dbReference type="PANTHER" id="PTHR30290">
    <property type="entry name" value="PERIPLASMIC BINDING COMPONENT OF ABC TRANSPORTER"/>
    <property type="match status" value="1"/>
</dbReference>
<dbReference type="PANTHER" id="PTHR30290:SF38">
    <property type="entry name" value="D,D-DIPEPTIDE-BINDING PERIPLASMIC PROTEIN DDPA-RELATED"/>
    <property type="match status" value="1"/>
</dbReference>
<evidence type="ECO:0000256" key="4">
    <source>
        <dbReference type="SAM" id="Phobius"/>
    </source>
</evidence>
<dbReference type="PIRSF" id="PIRSF002741">
    <property type="entry name" value="MppA"/>
    <property type="match status" value="1"/>
</dbReference>
<dbReference type="CDD" id="cd08503">
    <property type="entry name" value="PBP2_NikA_DppA_OppA_like_17"/>
    <property type="match status" value="1"/>
</dbReference>
<evidence type="ECO:0000313" key="6">
    <source>
        <dbReference type="EMBL" id="BBO76082.1"/>
    </source>
</evidence>
<name>A0A5K7Z256_9BACT</name>
<dbReference type="GO" id="GO:0030288">
    <property type="term" value="C:outer membrane-bounded periplasmic space"/>
    <property type="evidence" value="ECO:0007669"/>
    <property type="project" value="UniProtKB-ARBA"/>
</dbReference>
<dbReference type="InterPro" id="IPR006311">
    <property type="entry name" value="TAT_signal"/>
</dbReference>
<feature type="domain" description="Solute-binding protein family 5" evidence="5">
    <location>
        <begin position="106"/>
        <end position="449"/>
    </location>
</feature>
<dbReference type="Proteomes" id="UP000427769">
    <property type="component" value="Chromosome"/>
</dbReference>
<dbReference type="KEGG" id="dwd:DSCW_34990"/>
<comment type="similarity">
    <text evidence="1">Belongs to the bacterial solute-binding protein 5 family.</text>
</comment>
<dbReference type="GO" id="GO:1904680">
    <property type="term" value="F:peptide transmembrane transporter activity"/>
    <property type="evidence" value="ECO:0007669"/>
    <property type="project" value="TreeGrafter"/>
</dbReference>
<keyword evidence="4" id="KW-0812">Transmembrane</keyword>
<dbReference type="Pfam" id="PF00496">
    <property type="entry name" value="SBP_bac_5"/>
    <property type="match status" value="1"/>
</dbReference>
<keyword evidence="3" id="KW-0411">Iron-sulfur</keyword>
<dbReference type="AlphaFoldDB" id="A0A5K7Z256"/>
<reference evidence="6 7" key="1">
    <citation type="submission" date="2019-11" db="EMBL/GenBank/DDBJ databases">
        <title>Comparative genomics of hydrocarbon-degrading Desulfosarcina strains.</title>
        <authorList>
            <person name="Watanabe M."/>
            <person name="Kojima H."/>
            <person name="Fukui M."/>
        </authorList>
    </citation>
    <scope>NUCLEOTIDE SEQUENCE [LARGE SCALE GENOMIC DNA]</scope>
    <source>
        <strain evidence="6 7">PP31</strain>
    </source>
</reference>
<keyword evidence="3" id="KW-0408">Iron</keyword>
<keyword evidence="7" id="KW-1185">Reference proteome</keyword>
<keyword evidence="4" id="KW-0472">Membrane</keyword>
<evidence type="ECO:0000259" key="5">
    <source>
        <dbReference type="Pfam" id="PF00496"/>
    </source>
</evidence>
<keyword evidence="3" id="KW-0479">Metal-binding</keyword>
<dbReference type="OrthoDB" id="9803988at2"/>
<dbReference type="SUPFAM" id="SSF53850">
    <property type="entry name" value="Periplasmic binding protein-like II"/>
    <property type="match status" value="1"/>
</dbReference>
<organism evidence="6 7">
    <name type="scientific">Desulfosarcina widdelii</name>
    <dbReference type="NCBI Taxonomy" id="947919"/>
    <lineage>
        <taxon>Bacteria</taxon>
        <taxon>Pseudomonadati</taxon>
        <taxon>Thermodesulfobacteriota</taxon>
        <taxon>Desulfobacteria</taxon>
        <taxon>Desulfobacterales</taxon>
        <taxon>Desulfosarcinaceae</taxon>
        <taxon>Desulfosarcina</taxon>
    </lineage>
</organism>
<dbReference type="EMBL" id="AP021875">
    <property type="protein sequence ID" value="BBO76082.1"/>
    <property type="molecule type" value="Genomic_DNA"/>
</dbReference>
<dbReference type="Gene3D" id="3.90.76.10">
    <property type="entry name" value="Dipeptide-binding Protein, Domain 1"/>
    <property type="match status" value="1"/>
</dbReference>
<keyword evidence="4" id="KW-1133">Transmembrane helix</keyword>
<proteinExistence type="inferred from homology"/>